<organism evidence="3 4">
    <name type="scientific">Collimonas arenae</name>
    <dbReference type="NCBI Taxonomy" id="279058"/>
    <lineage>
        <taxon>Bacteria</taxon>
        <taxon>Pseudomonadati</taxon>
        <taxon>Pseudomonadota</taxon>
        <taxon>Betaproteobacteria</taxon>
        <taxon>Burkholderiales</taxon>
        <taxon>Oxalobacteraceae</taxon>
        <taxon>Collimonas</taxon>
    </lineage>
</organism>
<dbReference type="InterPro" id="IPR016147">
    <property type="entry name" value="Pili_assmbl_chaperone_N"/>
</dbReference>
<dbReference type="RefSeq" id="WP_061533190.1">
    <property type="nucleotide sequence ID" value="NZ_CP013233.1"/>
</dbReference>
<dbReference type="Gene3D" id="2.60.40.10">
    <property type="entry name" value="Immunoglobulins"/>
    <property type="match status" value="1"/>
</dbReference>
<evidence type="ECO:0000259" key="2">
    <source>
        <dbReference type="Pfam" id="PF00345"/>
    </source>
</evidence>
<dbReference type="EMBL" id="CP013235">
    <property type="protein sequence ID" value="AMP09743.1"/>
    <property type="molecule type" value="Genomic_DNA"/>
</dbReference>
<dbReference type="AlphaFoldDB" id="A0A127QI74"/>
<dbReference type="Proteomes" id="UP000071778">
    <property type="component" value="Chromosome"/>
</dbReference>
<accession>A0A127QI74</accession>
<keyword evidence="4" id="KW-1185">Reference proteome</keyword>
<sequence>MMQPLDKWSAALVLLLCSSVAQDIRAASFNVNPIGFDLSVERPSGVLQIRNTGDTPVRIQVGAVDWSTDGRQEVQADTDALLLNPPIFAIQPGQIQFLRFGMRNPATPATEKSYRLLIEEVPSGGPQPPGLKTLLRVSIPVFIVPLQKQESISWQLRRQAGGLVLIAANNGNVHNKIVSIQLSNPDGKDALQISTPAYVLPGQHKEWPLANGTIRSGLVRLHVQTDKGEIEEQLTLEADQVSSR</sequence>
<name>A0A127QI74_9BURK</name>
<feature type="domain" description="Pili assembly chaperone N-terminal" evidence="2">
    <location>
        <begin position="40"/>
        <end position="145"/>
    </location>
</feature>
<dbReference type="PATRIC" id="fig|279058.17.peg.2117"/>
<dbReference type="GO" id="GO:0071555">
    <property type="term" value="P:cell wall organization"/>
    <property type="evidence" value="ECO:0007669"/>
    <property type="project" value="InterPro"/>
</dbReference>
<feature type="chain" id="PRO_5007277947" evidence="1">
    <location>
        <begin position="24"/>
        <end position="244"/>
    </location>
</feature>
<dbReference type="OrthoDB" id="511700at2"/>
<dbReference type="PANTHER" id="PTHR30251">
    <property type="entry name" value="PILUS ASSEMBLY CHAPERONE"/>
    <property type="match status" value="1"/>
</dbReference>
<keyword evidence="1" id="KW-0732">Signal</keyword>
<dbReference type="InterPro" id="IPR050643">
    <property type="entry name" value="Periplasmic_pilus_chap"/>
</dbReference>
<dbReference type="Pfam" id="PF00345">
    <property type="entry name" value="PapD_N"/>
    <property type="match status" value="1"/>
</dbReference>
<gene>
    <name evidence="3" type="ORF">CAter282_1980</name>
</gene>
<dbReference type="PANTHER" id="PTHR30251:SF4">
    <property type="entry name" value="SLR1668 PROTEIN"/>
    <property type="match status" value="1"/>
</dbReference>
<dbReference type="GO" id="GO:0030288">
    <property type="term" value="C:outer membrane-bounded periplasmic space"/>
    <property type="evidence" value="ECO:0007669"/>
    <property type="project" value="InterPro"/>
</dbReference>
<protein>
    <submittedName>
        <fullName evidence="3">Gram-negative pili assembly chaperone, N-terminal domain protein</fullName>
    </submittedName>
</protein>
<dbReference type="InterPro" id="IPR008962">
    <property type="entry name" value="PapD-like_sf"/>
</dbReference>
<evidence type="ECO:0000313" key="4">
    <source>
        <dbReference type="Proteomes" id="UP000071778"/>
    </source>
</evidence>
<dbReference type="InterPro" id="IPR013783">
    <property type="entry name" value="Ig-like_fold"/>
</dbReference>
<reference evidence="3 4" key="1">
    <citation type="submission" date="2015-11" db="EMBL/GenBank/DDBJ databases">
        <title>Exploring the genomic traits of fungus-feeding bacterial genus Collimonas.</title>
        <authorList>
            <person name="Song C."/>
            <person name="Schmidt R."/>
            <person name="de Jager V."/>
            <person name="Krzyzanowska D."/>
            <person name="Jongedijk E."/>
            <person name="Cankar K."/>
            <person name="Beekwilder J."/>
            <person name="van Veen A."/>
            <person name="de Boer W."/>
            <person name="van Veen J.A."/>
            <person name="Garbeva P."/>
        </authorList>
    </citation>
    <scope>NUCLEOTIDE SEQUENCE [LARGE SCALE GENOMIC DNA]</scope>
    <source>
        <strain evidence="3 4">Ter282</strain>
    </source>
</reference>
<feature type="signal peptide" evidence="1">
    <location>
        <begin position="1"/>
        <end position="23"/>
    </location>
</feature>
<proteinExistence type="predicted"/>
<evidence type="ECO:0000313" key="3">
    <source>
        <dbReference type="EMBL" id="AMP09743.1"/>
    </source>
</evidence>
<evidence type="ECO:0000256" key="1">
    <source>
        <dbReference type="SAM" id="SignalP"/>
    </source>
</evidence>
<dbReference type="SUPFAM" id="SSF49354">
    <property type="entry name" value="PapD-like"/>
    <property type="match status" value="1"/>
</dbReference>